<dbReference type="Proteomes" id="UP001454036">
    <property type="component" value="Unassembled WGS sequence"/>
</dbReference>
<keyword evidence="3" id="KW-1185">Reference proteome</keyword>
<evidence type="ECO:0000259" key="1">
    <source>
        <dbReference type="Pfam" id="PF13966"/>
    </source>
</evidence>
<evidence type="ECO:0000313" key="3">
    <source>
        <dbReference type="Proteomes" id="UP001454036"/>
    </source>
</evidence>
<organism evidence="2 3">
    <name type="scientific">Lithospermum erythrorhizon</name>
    <name type="common">Purple gromwell</name>
    <name type="synonym">Lithospermum officinale var. erythrorhizon</name>
    <dbReference type="NCBI Taxonomy" id="34254"/>
    <lineage>
        <taxon>Eukaryota</taxon>
        <taxon>Viridiplantae</taxon>
        <taxon>Streptophyta</taxon>
        <taxon>Embryophyta</taxon>
        <taxon>Tracheophyta</taxon>
        <taxon>Spermatophyta</taxon>
        <taxon>Magnoliopsida</taxon>
        <taxon>eudicotyledons</taxon>
        <taxon>Gunneridae</taxon>
        <taxon>Pentapetalae</taxon>
        <taxon>asterids</taxon>
        <taxon>lamiids</taxon>
        <taxon>Boraginales</taxon>
        <taxon>Boraginaceae</taxon>
        <taxon>Boraginoideae</taxon>
        <taxon>Lithospermeae</taxon>
        <taxon>Lithospermum</taxon>
    </lineage>
</organism>
<proteinExistence type="predicted"/>
<dbReference type="AlphaFoldDB" id="A0AAV3RX30"/>
<reference evidence="2 3" key="1">
    <citation type="submission" date="2024-01" db="EMBL/GenBank/DDBJ databases">
        <title>The complete chloroplast genome sequence of Lithospermum erythrorhizon: insights into the phylogenetic relationship among Boraginaceae species and the maternal lineages of purple gromwells.</title>
        <authorList>
            <person name="Okada T."/>
            <person name="Watanabe K."/>
        </authorList>
    </citation>
    <scope>NUCLEOTIDE SEQUENCE [LARGE SCALE GENOMIC DNA]</scope>
</reference>
<evidence type="ECO:0000313" key="2">
    <source>
        <dbReference type="EMBL" id="GAA0185190.1"/>
    </source>
</evidence>
<feature type="domain" description="Reverse transcriptase zinc-binding" evidence="1">
    <location>
        <begin position="167"/>
        <end position="215"/>
    </location>
</feature>
<dbReference type="InterPro" id="IPR026960">
    <property type="entry name" value="RVT-Znf"/>
</dbReference>
<sequence length="233" mass="27239">MACMSKHVWNLCRKKEAWEKWIQTTRLKNQSFWAIKERSIDSWSWRKILALKDSLRNHVKYRIGDGKSVNCLHDNWSSSGVMVDILSNRDVSNLNMLVIDTVADFIKKTKWPDGKRLIEKVQICKRSMPVELTDMADRLECLGMKSIIQQECGITSDIVLSRVFHHMAAFPREILPTKEGLHKWGIVENNECCFCQEEENHGHLFFQCQHAAGVWRKLLMYLGEYQARWIAGK</sequence>
<protein>
    <recommendedName>
        <fullName evidence="1">Reverse transcriptase zinc-binding domain-containing protein</fullName>
    </recommendedName>
</protein>
<accession>A0AAV3RX30</accession>
<dbReference type="Pfam" id="PF13966">
    <property type="entry name" value="zf-RVT"/>
    <property type="match status" value="1"/>
</dbReference>
<comment type="caution">
    <text evidence="2">The sequence shown here is derived from an EMBL/GenBank/DDBJ whole genome shotgun (WGS) entry which is preliminary data.</text>
</comment>
<gene>
    <name evidence="2" type="ORF">LIER_32478</name>
</gene>
<name>A0AAV3RX30_LITER</name>
<dbReference type="EMBL" id="BAABME010012505">
    <property type="protein sequence ID" value="GAA0185190.1"/>
    <property type="molecule type" value="Genomic_DNA"/>
</dbReference>